<feature type="binding site" evidence="7">
    <location>
        <position position="172"/>
    </location>
    <ligand>
        <name>Mg(2+)</name>
        <dbReference type="ChEBI" id="CHEBI:18420"/>
    </ligand>
</feature>
<feature type="binding site" evidence="7">
    <location>
        <begin position="207"/>
        <end position="210"/>
    </location>
    <ligand>
        <name>GTP</name>
        <dbReference type="ChEBI" id="CHEBI:37565"/>
    </ligand>
</feature>
<dbReference type="NCBIfam" id="TIGR02729">
    <property type="entry name" value="Obg_CgtA"/>
    <property type="match status" value="1"/>
</dbReference>
<keyword evidence="3 7" id="KW-0547">Nucleotide-binding</keyword>
<feature type="binding site" evidence="7">
    <location>
        <begin position="303"/>
        <end position="306"/>
    </location>
    <ligand>
        <name>GTP</name>
        <dbReference type="ChEBI" id="CHEBI:37565"/>
    </ligand>
</feature>
<gene>
    <name evidence="7" type="primary">obg</name>
    <name evidence="10" type="ORF">COW91_00550</name>
</gene>
<evidence type="ECO:0000256" key="1">
    <source>
        <dbReference type="ARBA" id="ARBA00007699"/>
    </source>
</evidence>
<evidence type="ECO:0000259" key="8">
    <source>
        <dbReference type="PROSITE" id="PS51710"/>
    </source>
</evidence>
<feature type="binding site" evidence="7">
    <location>
        <position position="192"/>
    </location>
    <ligand>
        <name>Mg(2+)</name>
        <dbReference type="ChEBI" id="CHEBI:18420"/>
    </ligand>
</feature>
<dbReference type="EC" id="3.6.5.-" evidence="7"/>
<proteinExistence type="inferred from homology"/>
<dbReference type="PRINTS" id="PR00326">
    <property type="entry name" value="GTP1OBG"/>
</dbReference>
<dbReference type="Proteomes" id="UP000229176">
    <property type="component" value="Unassembled WGS sequence"/>
</dbReference>
<dbReference type="InterPro" id="IPR045086">
    <property type="entry name" value="OBG_GTPase"/>
</dbReference>
<accession>A0A2H0CH40</accession>
<dbReference type="SUPFAM" id="SSF52540">
    <property type="entry name" value="P-loop containing nucleoside triphosphate hydrolases"/>
    <property type="match status" value="1"/>
</dbReference>
<name>A0A2H0CH40_9BACT</name>
<dbReference type="Pfam" id="PF01018">
    <property type="entry name" value="GTP1_OBG"/>
    <property type="match status" value="1"/>
</dbReference>
<feature type="domain" description="OBG-type G" evidence="8">
    <location>
        <begin position="159"/>
        <end position="359"/>
    </location>
</feature>
<dbReference type="PROSITE" id="PS51883">
    <property type="entry name" value="OBG"/>
    <property type="match status" value="1"/>
</dbReference>
<dbReference type="HAMAP" id="MF_01454">
    <property type="entry name" value="GTPase_Obg"/>
    <property type="match status" value="1"/>
</dbReference>
<dbReference type="InterPro" id="IPR006073">
    <property type="entry name" value="GTP-bd"/>
</dbReference>
<comment type="similarity">
    <text evidence="1 7">Belongs to the TRAFAC class OBG-HflX-like GTPase superfamily. OBG GTPase family.</text>
</comment>
<keyword evidence="5 7" id="KW-0460">Magnesium</keyword>
<dbReference type="InterPro" id="IPR006169">
    <property type="entry name" value="GTP1_OBG_dom"/>
</dbReference>
<dbReference type="FunFam" id="2.70.210.12:FF:000001">
    <property type="entry name" value="GTPase Obg"/>
    <property type="match status" value="1"/>
</dbReference>
<evidence type="ECO:0000256" key="3">
    <source>
        <dbReference type="ARBA" id="ARBA00022741"/>
    </source>
</evidence>
<dbReference type="NCBIfam" id="NF008956">
    <property type="entry name" value="PRK12299.1"/>
    <property type="match status" value="1"/>
</dbReference>
<evidence type="ECO:0000256" key="7">
    <source>
        <dbReference type="HAMAP-Rule" id="MF_01454"/>
    </source>
</evidence>
<dbReference type="Gene3D" id="2.70.210.12">
    <property type="entry name" value="GTP1/OBG domain"/>
    <property type="match status" value="1"/>
</dbReference>
<feature type="domain" description="Obg" evidence="9">
    <location>
        <begin position="1"/>
        <end position="158"/>
    </location>
</feature>
<dbReference type="SUPFAM" id="SSF82051">
    <property type="entry name" value="Obg GTP-binding protein N-terminal domain"/>
    <property type="match status" value="1"/>
</dbReference>
<comment type="subcellular location">
    <subcellularLocation>
        <location evidence="7">Cytoplasm</location>
    </subcellularLocation>
</comment>
<protein>
    <recommendedName>
        <fullName evidence="7">GTPase Obg</fullName>
        <ecNumber evidence="7">3.6.5.-</ecNumber>
    </recommendedName>
    <alternativeName>
        <fullName evidence="7">GTP-binding protein Obg</fullName>
    </alternativeName>
</protein>
<evidence type="ECO:0000256" key="5">
    <source>
        <dbReference type="ARBA" id="ARBA00022842"/>
    </source>
</evidence>
<feature type="binding site" evidence="7">
    <location>
        <begin position="165"/>
        <end position="172"/>
    </location>
    <ligand>
        <name>GTP</name>
        <dbReference type="ChEBI" id="CHEBI:37565"/>
    </ligand>
</feature>
<dbReference type="PROSITE" id="PS00905">
    <property type="entry name" value="GTP1_OBG"/>
    <property type="match status" value="1"/>
</dbReference>
<evidence type="ECO:0000256" key="6">
    <source>
        <dbReference type="ARBA" id="ARBA00023134"/>
    </source>
</evidence>
<dbReference type="Pfam" id="PF01926">
    <property type="entry name" value="MMR_HSR1"/>
    <property type="match status" value="1"/>
</dbReference>
<dbReference type="InterPro" id="IPR006074">
    <property type="entry name" value="GTP1-OBG_CS"/>
</dbReference>
<comment type="caution">
    <text evidence="10">The sequence shown here is derived from an EMBL/GenBank/DDBJ whole genome shotgun (WGS) entry which is preliminary data.</text>
</comment>
<dbReference type="GO" id="GO:0000287">
    <property type="term" value="F:magnesium ion binding"/>
    <property type="evidence" value="ECO:0007669"/>
    <property type="project" value="InterPro"/>
</dbReference>
<evidence type="ECO:0000313" key="10">
    <source>
        <dbReference type="EMBL" id="PIP69226.1"/>
    </source>
</evidence>
<organism evidence="10 11">
    <name type="scientific">Candidatus Nomurabacteria bacterium CG22_combo_CG10-13_8_21_14_all_32_8</name>
    <dbReference type="NCBI Taxonomy" id="1974732"/>
    <lineage>
        <taxon>Bacteria</taxon>
        <taxon>Candidatus Nomuraibacteriota</taxon>
    </lineage>
</organism>
<comment type="subunit">
    <text evidence="7">Monomer.</text>
</comment>
<dbReference type="AlphaFoldDB" id="A0A2H0CH40"/>
<dbReference type="InterPro" id="IPR014100">
    <property type="entry name" value="GTP-bd_Obg/CgtA"/>
</dbReference>
<feature type="binding site" evidence="7">
    <location>
        <begin position="190"/>
        <end position="194"/>
    </location>
    <ligand>
        <name>GTP</name>
        <dbReference type="ChEBI" id="CHEBI:37565"/>
    </ligand>
</feature>
<evidence type="ECO:0000313" key="11">
    <source>
        <dbReference type="Proteomes" id="UP000229176"/>
    </source>
</evidence>
<dbReference type="CDD" id="cd01898">
    <property type="entry name" value="Obg"/>
    <property type="match status" value="1"/>
</dbReference>
<keyword evidence="6 7" id="KW-0342">GTP-binding</keyword>
<dbReference type="InterPro" id="IPR027417">
    <property type="entry name" value="P-loop_NTPase"/>
</dbReference>
<dbReference type="PANTHER" id="PTHR11702:SF31">
    <property type="entry name" value="MITOCHONDRIAL RIBOSOME-ASSOCIATED GTPASE 2"/>
    <property type="match status" value="1"/>
</dbReference>
<dbReference type="PROSITE" id="PS51710">
    <property type="entry name" value="G_OBG"/>
    <property type="match status" value="1"/>
</dbReference>
<keyword evidence="7" id="KW-0479">Metal-binding</keyword>
<keyword evidence="4 7" id="KW-0378">Hydrolase</keyword>
<comment type="function">
    <text evidence="7">An essential GTPase which binds GTP, GDP and possibly (p)ppGpp with moderate affinity, with high nucleotide exchange rates and a fairly low GTP hydrolysis rate. Plays a role in control of the cell cycle, stress response, ribosome biogenesis and in those bacteria that undergo differentiation, in morphogenesis control.</text>
</comment>
<evidence type="ECO:0000256" key="4">
    <source>
        <dbReference type="ARBA" id="ARBA00022801"/>
    </source>
</evidence>
<dbReference type="PIRSF" id="PIRSF002401">
    <property type="entry name" value="GTP_bd_Obg/CgtA"/>
    <property type="match status" value="1"/>
</dbReference>
<reference evidence="10 11" key="1">
    <citation type="submission" date="2017-09" db="EMBL/GenBank/DDBJ databases">
        <title>Depth-based differentiation of microbial function through sediment-hosted aquifers and enrichment of novel symbionts in the deep terrestrial subsurface.</title>
        <authorList>
            <person name="Probst A.J."/>
            <person name="Ladd B."/>
            <person name="Jarett J.K."/>
            <person name="Geller-Mcgrath D.E."/>
            <person name="Sieber C.M."/>
            <person name="Emerson J.B."/>
            <person name="Anantharaman K."/>
            <person name="Thomas B.C."/>
            <person name="Malmstrom R."/>
            <person name="Stieglmeier M."/>
            <person name="Klingl A."/>
            <person name="Woyke T."/>
            <person name="Ryan C.M."/>
            <person name="Banfield J.F."/>
        </authorList>
    </citation>
    <scope>NUCLEOTIDE SEQUENCE [LARGE SCALE GENOMIC DNA]</scope>
    <source>
        <strain evidence="10">CG22_combo_CG10-13_8_21_14_all_32_8</strain>
    </source>
</reference>
<dbReference type="GO" id="GO:0005525">
    <property type="term" value="F:GTP binding"/>
    <property type="evidence" value="ECO:0007669"/>
    <property type="project" value="UniProtKB-UniRule"/>
</dbReference>
<comment type="cofactor">
    <cofactor evidence="7">
        <name>Mg(2+)</name>
        <dbReference type="ChEBI" id="CHEBI:18420"/>
    </cofactor>
</comment>
<dbReference type="InterPro" id="IPR031167">
    <property type="entry name" value="G_OBG"/>
</dbReference>
<evidence type="ECO:0000259" key="9">
    <source>
        <dbReference type="PROSITE" id="PS51883"/>
    </source>
</evidence>
<sequence length="361" mass="40095">MSFIDEIKIYAEAGKGGNGVVRWRQEKFIPKGGPAGGDGGRGGDFYVQAVRDIHILSKYKAKKSFITEKGEDGGNKSLHGKKGDDFVLDLPLGSAITNLETDEKWQLLEEGQRILLLKGGYGGYGNEHFKSSTNTTPKEWRPGEVGEYADFLIELELFADIGLVGLPNAGKSSLLNAMTNADAKVGDYAFTTLDPNLGNFYGYTIADIPGLIEGANTGKGLGVKFLRHIKRTKMIAHLVSFESFPKRPVLEEERSDGKRSGLKRNDKMIANYKTVRKELEKYDKNLDLGVEGLFKKDEIIVLTKSDTVEDSKIIEKKKKEFEKLVSTKKGVVGKKVFVLSLYDDKSIKDFRDSLVKILQKK</sequence>
<feature type="binding site" evidence="7">
    <location>
        <begin position="340"/>
        <end position="342"/>
    </location>
    <ligand>
        <name>GTP</name>
        <dbReference type="ChEBI" id="CHEBI:37565"/>
    </ligand>
</feature>
<dbReference type="GO" id="GO:0005737">
    <property type="term" value="C:cytoplasm"/>
    <property type="evidence" value="ECO:0007669"/>
    <property type="project" value="UniProtKB-SubCell"/>
</dbReference>
<dbReference type="PANTHER" id="PTHR11702">
    <property type="entry name" value="DEVELOPMENTALLY REGULATED GTP-BINDING PROTEIN-RELATED"/>
    <property type="match status" value="1"/>
</dbReference>
<evidence type="ECO:0000256" key="2">
    <source>
        <dbReference type="ARBA" id="ARBA00022490"/>
    </source>
</evidence>
<keyword evidence="2 7" id="KW-0963">Cytoplasm</keyword>
<dbReference type="Gene3D" id="3.40.50.300">
    <property type="entry name" value="P-loop containing nucleotide triphosphate hydrolases"/>
    <property type="match status" value="1"/>
</dbReference>
<dbReference type="GO" id="GO:0003924">
    <property type="term" value="F:GTPase activity"/>
    <property type="evidence" value="ECO:0007669"/>
    <property type="project" value="UniProtKB-UniRule"/>
</dbReference>
<dbReference type="InterPro" id="IPR036726">
    <property type="entry name" value="GTP1_OBG_dom_sf"/>
</dbReference>
<dbReference type="GO" id="GO:0042254">
    <property type="term" value="P:ribosome biogenesis"/>
    <property type="evidence" value="ECO:0007669"/>
    <property type="project" value="UniProtKB-UniRule"/>
</dbReference>
<dbReference type="EMBL" id="PCTI01000008">
    <property type="protein sequence ID" value="PIP69226.1"/>
    <property type="molecule type" value="Genomic_DNA"/>
</dbReference>